<evidence type="ECO:0000313" key="2">
    <source>
        <dbReference type="Proteomes" id="UP000789396"/>
    </source>
</evidence>
<comment type="caution">
    <text evidence="1">The sequence shown here is derived from an EMBL/GenBank/DDBJ whole genome shotgun (WGS) entry which is preliminary data.</text>
</comment>
<proteinExistence type="predicted"/>
<keyword evidence="2" id="KW-1185">Reference proteome</keyword>
<protein>
    <submittedName>
        <fullName evidence="1">14694_t:CDS:1</fullName>
    </submittedName>
</protein>
<feature type="non-terminal residue" evidence="1">
    <location>
        <position position="1"/>
    </location>
</feature>
<sequence>NYLNYLNDDSLSYPRKRSRNSNALNLNMQIESSTTIDIGIQVELDSTNSDYLMQIKILKDSLNTLAANYSKQAQIIEVKNKKIFELECECKYLKKAIADFNIELENLNLYKNQVKILIDEKNKLE</sequence>
<dbReference type="Proteomes" id="UP000789396">
    <property type="component" value="Unassembled WGS sequence"/>
</dbReference>
<reference evidence="1" key="1">
    <citation type="submission" date="2021-06" db="EMBL/GenBank/DDBJ databases">
        <authorList>
            <person name="Kallberg Y."/>
            <person name="Tangrot J."/>
            <person name="Rosling A."/>
        </authorList>
    </citation>
    <scope>NUCLEOTIDE SEQUENCE</scope>
    <source>
        <strain evidence="1">IN212</strain>
    </source>
</reference>
<feature type="non-terminal residue" evidence="1">
    <location>
        <position position="125"/>
    </location>
</feature>
<accession>A0A9N9HTG8</accession>
<evidence type="ECO:0000313" key="1">
    <source>
        <dbReference type="EMBL" id="CAG8704826.1"/>
    </source>
</evidence>
<gene>
    <name evidence="1" type="ORF">RFULGI_LOCUS10566</name>
</gene>
<dbReference type="EMBL" id="CAJVPZ010021133">
    <property type="protein sequence ID" value="CAG8704826.1"/>
    <property type="molecule type" value="Genomic_DNA"/>
</dbReference>
<dbReference type="OrthoDB" id="2434702at2759"/>
<name>A0A9N9HTG8_9GLOM</name>
<organism evidence="1 2">
    <name type="scientific">Racocetra fulgida</name>
    <dbReference type="NCBI Taxonomy" id="60492"/>
    <lineage>
        <taxon>Eukaryota</taxon>
        <taxon>Fungi</taxon>
        <taxon>Fungi incertae sedis</taxon>
        <taxon>Mucoromycota</taxon>
        <taxon>Glomeromycotina</taxon>
        <taxon>Glomeromycetes</taxon>
        <taxon>Diversisporales</taxon>
        <taxon>Gigasporaceae</taxon>
        <taxon>Racocetra</taxon>
    </lineage>
</organism>
<dbReference type="AlphaFoldDB" id="A0A9N9HTG8"/>